<name>A0ACB7SWZ1_HYAAI</name>
<protein>
    <submittedName>
        <fullName evidence="1">Uncharacterized protein</fullName>
    </submittedName>
</protein>
<organism evidence="1 2">
    <name type="scientific">Hyalomma asiaticum</name>
    <name type="common">Tick</name>
    <dbReference type="NCBI Taxonomy" id="266040"/>
    <lineage>
        <taxon>Eukaryota</taxon>
        <taxon>Metazoa</taxon>
        <taxon>Ecdysozoa</taxon>
        <taxon>Arthropoda</taxon>
        <taxon>Chelicerata</taxon>
        <taxon>Arachnida</taxon>
        <taxon>Acari</taxon>
        <taxon>Parasitiformes</taxon>
        <taxon>Ixodida</taxon>
        <taxon>Ixodoidea</taxon>
        <taxon>Ixodidae</taxon>
        <taxon>Hyalomminae</taxon>
        <taxon>Hyalomma</taxon>
    </lineage>
</organism>
<comment type="caution">
    <text evidence="1">The sequence shown here is derived from an EMBL/GenBank/DDBJ whole genome shotgun (WGS) entry which is preliminary data.</text>
</comment>
<evidence type="ECO:0000313" key="2">
    <source>
        <dbReference type="Proteomes" id="UP000821845"/>
    </source>
</evidence>
<accession>A0ACB7SWZ1</accession>
<keyword evidence="2" id="KW-1185">Reference proteome</keyword>
<proteinExistence type="predicted"/>
<evidence type="ECO:0000313" key="1">
    <source>
        <dbReference type="EMBL" id="KAH6938516.1"/>
    </source>
</evidence>
<gene>
    <name evidence="1" type="ORF">HPB50_010181</name>
</gene>
<sequence>MCVSTCLPPSWSCAAHAPAEHALRNLRLSLYVRGRGAPSSRIAWPTRPVRASSTWPPPLGHLQKEGREAARARGHGSASPPFRADRPSERASTLAAALAGRRVHGRRLHTTPVRPYRYPALSLLYCARLSLACQVVTSSLRSPSYVLHARGRRFVPVVTGDVFFVCVCLHSVGLPSTCIWNLCSPEACTAEEASHRSSLIDPSPIFVPVPQCCLTLSRLLAPV</sequence>
<dbReference type="Proteomes" id="UP000821845">
    <property type="component" value="Chromosome 2"/>
</dbReference>
<reference evidence="1" key="1">
    <citation type="submission" date="2020-05" db="EMBL/GenBank/DDBJ databases">
        <title>Large-scale comparative analyses of tick genomes elucidate their genetic diversity and vector capacities.</title>
        <authorList>
            <person name="Jia N."/>
            <person name="Wang J."/>
            <person name="Shi W."/>
            <person name="Du L."/>
            <person name="Sun Y."/>
            <person name="Zhan W."/>
            <person name="Jiang J."/>
            <person name="Wang Q."/>
            <person name="Zhang B."/>
            <person name="Ji P."/>
            <person name="Sakyi L.B."/>
            <person name="Cui X."/>
            <person name="Yuan T."/>
            <person name="Jiang B."/>
            <person name="Yang W."/>
            <person name="Lam T.T.-Y."/>
            <person name="Chang Q."/>
            <person name="Ding S."/>
            <person name="Wang X."/>
            <person name="Zhu J."/>
            <person name="Ruan X."/>
            <person name="Zhao L."/>
            <person name="Wei J."/>
            <person name="Que T."/>
            <person name="Du C."/>
            <person name="Cheng J."/>
            <person name="Dai P."/>
            <person name="Han X."/>
            <person name="Huang E."/>
            <person name="Gao Y."/>
            <person name="Liu J."/>
            <person name="Shao H."/>
            <person name="Ye R."/>
            <person name="Li L."/>
            <person name="Wei W."/>
            <person name="Wang X."/>
            <person name="Wang C."/>
            <person name="Yang T."/>
            <person name="Huo Q."/>
            <person name="Li W."/>
            <person name="Guo W."/>
            <person name="Chen H."/>
            <person name="Zhou L."/>
            <person name="Ni X."/>
            <person name="Tian J."/>
            <person name="Zhou Y."/>
            <person name="Sheng Y."/>
            <person name="Liu T."/>
            <person name="Pan Y."/>
            <person name="Xia L."/>
            <person name="Li J."/>
            <person name="Zhao F."/>
            <person name="Cao W."/>
        </authorList>
    </citation>
    <scope>NUCLEOTIDE SEQUENCE</scope>
    <source>
        <strain evidence="1">Hyas-2018</strain>
    </source>
</reference>
<dbReference type="EMBL" id="CM023482">
    <property type="protein sequence ID" value="KAH6938516.1"/>
    <property type="molecule type" value="Genomic_DNA"/>
</dbReference>